<dbReference type="GO" id="GO:0005840">
    <property type="term" value="C:ribosome"/>
    <property type="evidence" value="ECO:0007669"/>
    <property type="project" value="UniProtKB-KW"/>
</dbReference>
<keyword evidence="3" id="KW-0687">Ribonucleoprotein</keyword>
<dbReference type="PANTHER" id="PTHR11655">
    <property type="entry name" value="60S/50S RIBOSOMAL PROTEIN L6/L9"/>
    <property type="match status" value="1"/>
</dbReference>
<keyword evidence="4" id="KW-0496">Mitochondrion</keyword>
<evidence type="ECO:0000256" key="1">
    <source>
        <dbReference type="ARBA" id="ARBA00009356"/>
    </source>
</evidence>
<accession>A0A873WYI4</accession>
<dbReference type="PANTHER" id="PTHR11655:SF14">
    <property type="entry name" value="LARGE RIBOSOMAL SUBUNIT PROTEIN UL6M"/>
    <property type="match status" value="1"/>
</dbReference>
<keyword evidence="2 4" id="KW-0689">Ribosomal protein</keyword>
<evidence type="ECO:0000313" key="4">
    <source>
        <dbReference type="EMBL" id="QPB15017.1"/>
    </source>
</evidence>
<dbReference type="EMBL" id="MT919636">
    <property type="protein sequence ID" value="QPB15017.1"/>
    <property type="molecule type" value="Genomic_DNA"/>
</dbReference>
<proteinExistence type="inferred from homology"/>
<sequence length="186" mass="21877">MIKFANFNLKNNVLNNYFVNKEKKVIIIRCKDNSRNSAMSLQGHYSFLPFSYNTENKFKFSGKNIYKNKCINLIKNFVINGQQVFRTVLKLNGLGFRVFKFFIKDKNIFFFKFKLGFSHKLYIPIPKELIVSCRKRNKIILMGSNKQKLTNFAKRVQLLRLPGVYSNKGITFLNQSLRLKPGKKKN</sequence>
<evidence type="ECO:0000256" key="3">
    <source>
        <dbReference type="ARBA" id="ARBA00023274"/>
    </source>
</evidence>
<dbReference type="InterPro" id="IPR000702">
    <property type="entry name" value="Ribosomal_uL6-like"/>
</dbReference>
<dbReference type="InterPro" id="IPR036789">
    <property type="entry name" value="Ribosomal_uL6-like_a/b-dom_sf"/>
</dbReference>
<reference evidence="4" key="2">
    <citation type="submission" date="2020-08" db="EMBL/GenBank/DDBJ databases">
        <authorList>
            <person name="Russell S.R."/>
            <person name="Jackson C."/>
            <person name="Reyes-Prieto A."/>
        </authorList>
    </citation>
    <scope>NUCLEOTIDE SEQUENCE</scope>
    <source>
        <strain evidence="4">UTEX LB 2766</strain>
    </source>
</reference>
<dbReference type="GO" id="GO:0019843">
    <property type="term" value="F:rRNA binding"/>
    <property type="evidence" value="ECO:0007669"/>
    <property type="project" value="InterPro"/>
</dbReference>
<dbReference type="Gene3D" id="3.90.930.12">
    <property type="entry name" value="Ribosomal protein L6, alpha-beta domain"/>
    <property type="match status" value="1"/>
</dbReference>
<reference evidence="4" key="1">
    <citation type="journal article" date="2020" name="J. Eukaryot. Microbiol.">
        <title>High Sequence Divergence but Limited Architectural Rearrangements in Organelle Genomes of Cyanophora (Glaucophyta) Species.</title>
        <authorList>
            <person name="Russell S."/>
            <person name="Jackson C."/>
            <person name="Reyes-Prieto A."/>
        </authorList>
    </citation>
    <scope>NUCLEOTIDE SEQUENCE</scope>
    <source>
        <strain evidence="4">UTEX LB 2766</strain>
    </source>
</reference>
<organism evidence="4">
    <name type="scientific">Cyanophora biloba</name>
    <dbReference type="NCBI Taxonomy" id="1489483"/>
    <lineage>
        <taxon>Eukaryota</taxon>
        <taxon>Glaucocystophyceae</taxon>
        <taxon>Cyanophorales</taxon>
        <taxon>Cyanophoraceae</taxon>
        <taxon>Cyanophora</taxon>
    </lineage>
</organism>
<geneLocation type="mitochondrion" evidence="4"/>
<name>A0A873WYI4_9EUKA</name>
<dbReference type="AlphaFoldDB" id="A0A873WYI4"/>
<dbReference type="GO" id="GO:0003735">
    <property type="term" value="F:structural constituent of ribosome"/>
    <property type="evidence" value="ECO:0007669"/>
    <property type="project" value="InterPro"/>
</dbReference>
<gene>
    <name evidence="4" type="primary">rpl6</name>
</gene>
<dbReference type="GeneID" id="63648295"/>
<dbReference type="SUPFAM" id="SSF56053">
    <property type="entry name" value="Ribosomal protein L6"/>
    <property type="match status" value="1"/>
</dbReference>
<dbReference type="RefSeq" id="YP_010041691.1">
    <property type="nucleotide sequence ID" value="NC_054207.1"/>
</dbReference>
<comment type="similarity">
    <text evidence="1">Belongs to the universal ribosomal protein uL6 family.</text>
</comment>
<dbReference type="InterPro" id="IPR019906">
    <property type="entry name" value="Ribosomal_uL6_bac-type"/>
</dbReference>
<dbReference type="GO" id="GO:1990904">
    <property type="term" value="C:ribonucleoprotein complex"/>
    <property type="evidence" value="ECO:0007669"/>
    <property type="project" value="UniProtKB-KW"/>
</dbReference>
<dbReference type="PRINTS" id="PR00059">
    <property type="entry name" value="RIBOSOMALL6"/>
</dbReference>
<protein>
    <submittedName>
        <fullName evidence="4">Ribosomal protein L6</fullName>
    </submittedName>
</protein>
<evidence type="ECO:0000256" key="2">
    <source>
        <dbReference type="ARBA" id="ARBA00022980"/>
    </source>
</evidence>
<dbReference type="GO" id="GO:0002181">
    <property type="term" value="P:cytoplasmic translation"/>
    <property type="evidence" value="ECO:0007669"/>
    <property type="project" value="TreeGrafter"/>
</dbReference>